<name>K6HAA9_9BACT</name>
<dbReference type="InterPro" id="IPR016772">
    <property type="entry name" value="UCP020408"/>
</dbReference>
<comment type="caution">
    <text evidence="3">The sequence shown here is derived from an EMBL/GenBank/DDBJ whole genome shotgun (WGS) entry which is preliminary data.</text>
</comment>
<keyword evidence="2" id="KW-0175">Coiled coil</keyword>
<dbReference type="Pfam" id="PF10087">
    <property type="entry name" value="DUF2325"/>
    <property type="match status" value="1"/>
</dbReference>
<dbReference type="PATRIC" id="fig|1206767.3.peg.1818"/>
<feature type="coiled-coil region" evidence="2">
    <location>
        <begin position="145"/>
        <end position="272"/>
    </location>
</feature>
<reference evidence="3 4" key="1">
    <citation type="submission" date="2012-07" db="EMBL/GenBank/DDBJ databases">
        <title>Draft genome sequence of Desulfovibrio magneticus str. Maddingley MBC34 obtained from a metagenomic sequence of a methanogenic enrichment isolated from coal-seam formation water in Victoria, Australia.</title>
        <authorList>
            <person name="Greenfield P."/>
            <person name="Hendry P."/>
            <person name="Li D."/>
            <person name="Rosewarne C.P."/>
            <person name="Tran-Dinh N."/>
            <person name="Elbourne L.D.H."/>
            <person name="Paulsen I.T."/>
            <person name="Midgley D.J."/>
        </authorList>
    </citation>
    <scope>NUCLEOTIDE SEQUENCE [LARGE SCALE GENOMIC DNA]</scope>
    <source>
        <strain evidence="4">Maddingley MBC34</strain>
    </source>
</reference>
<gene>
    <name evidence="3" type="ORF">B193_1864</name>
</gene>
<sequence>MQRKTLNDNAEFACPIVGTCLTIAELRRICRKFGDAVPEAASDYEAHVFLVGQAKITASPASKYLQKYLDKKYRKELRMFWKTEDEAELRRLWRERADAGDVPGPFWALMSHPTASNDLLRDVYGEVHMLSHRVGAANRADLAKLSRLEDKLAETTAALEDSKAVLRQAVAVWKTRCRQAMEELATERAKRQAAERERVSLREAIENSAVAAVRRDRDILRDQLVELADRLRSTEAEAGRQALLLERMHADLAKTRQELADRDSEVAALEASLFSALGEAAAAHAAHAEHHVDDLEGLAAHHGEACAGDCAGNCPCPAGGCRPGSAAAGSSPHLVGGSLAGKRVLYVGGRSSLVSHYKVLAEKFGCELIHHDGGREQSAHRLWELLGCADAVVCPVDCVSHEACSLVKQACKGCLKPLILARSSGLSSLARSLAELGAPAQ</sequence>
<protein>
    <recommendedName>
        <fullName evidence="5">DUF2325 domain-containing protein</fullName>
    </recommendedName>
</protein>
<dbReference type="Proteomes" id="UP000006272">
    <property type="component" value="Unassembled WGS sequence"/>
</dbReference>
<comment type="similarity">
    <text evidence="1">Belongs to the UPF0751 family.</text>
</comment>
<proteinExistence type="inferred from homology"/>
<organism evidence="3 4">
    <name type="scientific">Solidesulfovibrio magneticus str. Maddingley MBC34</name>
    <dbReference type="NCBI Taxonomy" id="1206767"/>
    <lineage>
        <taxon>Bacteria</taxon>
        <taxon>Pseudomonadati</taxon>
        <taxon>Thermodesulfobacteriota</taxon>
        <taxon>Desulfovibrionia</taxon>
        <taxon>Desulfovibrionales</taxon>
        <taxon>Desulfovibrionaceae</taxon>
        <taxon>Solidesulfovibrio</taxon>
    </lineage>
</organism>
<evidence type="ECO:0008006" key="5">
    <source>
        <dbReference type="Google" id="ProtNLM"/>
    </source>
</evidence>
<evidence type="ECO:0000313" key="4">
    <source>
        <dbReference type="Proteomes" id="UP000006272"/>
    </source>
</evidence>
<accession>K6HAA9</accession>
<dbReference type="AlphaFoldDB" id="K6HAA9"/>
<evidence type="ECO:0000256" key="1">
    <source>
        <dbReference type="ARBA" id="ARBA00007189"/>
    </source>
</evidence>
<evidence type="ECO:0000256" key="2">
    <source>
        <dbReference type="SAM" id="Coils"/>
    </source>
</evidence>
<dbReference type="EMBL" id="ALAO01000143">
    <property type="protein sequence ID" value="EKO39428.1"/>
    <property type="molecule type" value="Genomic_DNA"/>
</dbReference>
<evidence type="ECO:0000313" key="3">
    <source>
        <dbReference type="EMBL" id="EKO39428.1"/>
    </source>
</evidence>